<comment type="similarity">
    <text evidence="16">Belongs to the adenylyl cyclase class-4/guanylyl cyclase family.</text>
</comment>
<dbReference type="GO" id="GO:0035556">
    <property type="term" value="P:intracellular signal transduction"/>
    <property type="evidence" value="ECO:0007669"/>
    <property type="project" value="InterPro"/>
</dbReference>
<evidence type="ECO:0000256" key="13">
    <source>
        <dbReference type="ARBA" id="ARBA00023136"/>
    </source>
</evidence>
<feature type="non-terminal residue" evidence="18">
    <location>
        <position position="1"/>
    </location>
</feature>
<keyword evidence="14" id="KW-0325">Glycoprotein</keyword>
<dbReference type="GO" id="GO:0005524">
    <property type="term" value="F:ATP binding"/>
    <property type="evidence" value="ECO:0007669"/>
    <property type="project" value="UniProtKB-KW"/>
</dbReference>
<evidence type="ECO:0000256" key="7">
    <source>
        <dbReference type="ARBA" id="ARBA00022737"/>
    </source>
</evidence>
<dbReference type="SMART" id="SM00044">
    <property type="entry name" value="CYCc"/>
    <property type="match status" value="1"/>
</dbReference>
<keyword evidence="19" id="KW-1185">Reference proteome</keyword>
<dbReference type="CDD" id="cd07302">
    <property type="entry name" value="CHD"/>
    <property type="match status" value="1"/>
</dbReference>
<reference evidence="18" key="1">
    <citation type="submission" date="2021-04" db="EMBL/GenBank/DDBJ databases">
        <authorList>
            <consortium name="Molecular Ecology Group"/>
        </authorList>
    </citation>
    <scope>NUCLEOTIDE SEQUENCE</scope>
</reference>
<evidence type="ECO:0000256" key="1">
    <source>
        <dbReference type="ARBA" id="ARBA00001593"/>
    </source>
</evidence>
<dbReference type="PANTHER" id="PTHR45627:SF16">
    <property type="entry name" value="ADENYLATE CYCLASE"/>
    <property type="match status" value="1"/>
</dbReference>
<keyword evidence="8" id="KW-0547">Nucleotide-binding</keyword>
<evidence type="ECO:0000256" key="4">
    <source>
        <dbReference type="ARBA" id="ARBA00012201"/>
    </source>
</evidence>
<proteinExistence type="inferred from homology"/>
<sequence>NLYYEDINNVGVMFASIVNFSEFYIELEANNEGVECLRLLNEIIADFDTLLTHRRFFSVEKIKTVGQTYMCASGLTSQTNFADMTHILALADYTFALQRQMQYINENSFNNFLMRIGLNVGPVVAGVIGVKKPHYDIWGNTVNVASRMDSTGVPNKIQVTQEIYKILSSSGYTLSIRGLVRVKGKGEMQTYFLDAMPLGASLEDMQTFD</sequence>
<dbReference type="Proteomes" id="UP000678393">
    <property type="component" value="Unassembled WGS sequence"/>
</dbReference>
<dbReference type="PANTHER" id="PTHR45627">
    <property type="entry name" value="ADENYLATE CYCLASE TYPE 1"/>
    <property type="match status" value="1"/>
</dbReference>
<dbReference type="Gene3D" id="3.30.70.1230">
    <property type="entry name" value="Nucleotide cyclase"/>
    <property type="match status" value="1"/>
</dbReference>
<keyword evidence="6" id="KW-0479">Metal-binding</keyword>
<dbReference type="EMBL" id="CAJHNH020001217">
    <property type="protein sequence ID" value="CAG5122034.1"/>
    <property type="molecule type" value="Genomic_DNA"/>
</dbReference>
<dbReference type="AlphaFoldDB" id="A0A8S3YYI3"/>
<accession>A0A8S3YYI3</accession>
<dbReference type="InterPro" id="IPR001054">
    <property type="entry name" value="A/G_cyclase"/>
</dbReference>
<evidence type="ECO:0000256" key="6">
    <source>
        <dbReference type="ARBA" id="ARBA00022723"/>
    </source>
</evidence>
<evidence type="ECO:0000313" key="19">
    <source>
        <dbReference type="Proteomes" id="UP000678393"/>
    </source>
</evidence>
<evidence type="ECO:0000256" key="10">
    <source>
        <dbReference type="ARBA" id="ARBA00022842"/>
    </source>
</evidence>
<name>A0A8S3YYI3_9EUPU</name>
<evidence type="ECO:0000256" key="9">
    <source>
        <dbReference type="ARBA" id="ARBA00022840"/>
    </source>
</evidence>
<dbReference type="PROSITE" id="PS50125">
    <property type="entry name" value="GUANYLATE_CYCLASE_2"/>
    <property type="match status" value="1"/>
</dbReference>
<comment type="subcellular location">
    <subcellularLocation>
        <location evidence="3">Membrane</location>
        <topology evidence="3">Multi-pass membrane protein</topology>
    </subcellularLocation>
</comment>
<evidence type="ECO:0000256" key="16">
    <source>
        <dbReference type="RuleBase" id="RU000405"/>
    </source>
</evidence>
<keyword evidence="7" id="KW-0677">Repeat</keyword>
<dbReference type="InterPro" id="IPR029787">
    <property type="entry name" value="Nucleotide_cyclase"/>
</dbReference>
<organism evidence="18 19">
    <name type="scientific">Candidula unifasciata</name>
    <dbReference type="NCBI Taxonomy" id="100452"/>
    <lineage>
        <taxon>Eukaryota</taxon>
        <taxon>Metazoa</taxon>
        <taxon>Spiralia</taxon>
        <taxon>Lophotrochozoa</taxon>
        <taxon>Mollusca</taxon>
        <taxon>Gastropoda</taxon>
        <taxon>Heterobranchia</taxon>
        <taxon>Euthyneura</taxon>
        <taxon>Panpulmonata</taxon>
        <taxon>Eupulmonata</taxon>
        <taxon>Stylommatophora</taxon>
        <taxon>Helicina</taxon>
        <taxon>Helicoidea</taxon>
        <taxon>Geomitridae</taxon>
        <taxon>Candidula</taxon>
    </lineage>
</organism>
<dbReference type="GO" id="GO:0005886">
    <property type="term" value="C:plasma membrane"/>
    <property type="evidence" value="ECO:0007669"/>
    <property type="project" value="TreeGrafter"/>
</dbReference>
<dbReference type="GO" id="GO:0046872">
    <property type="term" value="F:metal ion binding"/>
    <property type="evidence" value="ECO:0007669"/>
    <property type="project" value="UniProtKB-KW"/>
</dbReference>
<dbReference type="OrthoDB" id="10261550at2759"/>
<comment type="catalytic activity">
    <reaction evidence="1">
        <text>ATP = 3',5'-cyclic AMP + diphosphate</text>
        <dbReference type="Rhea" id="RHEA:15389"/>
        <dbReference type="ChEBI" id="CHEBI:30616"/>
        <dbReference type="ChEBI" id="CHEBI:33019"/>
        <dbReference type="ChEBI" id="CHEBI:58165"/>
        <dbReference type="EC" id="4.6.1.1"/>
    </reaction>
</comment>
<feature type="domain" description="Guanylate cyclase" evidence="17">
    <location>
        <begin position="11"/>
        <end position="149"/>
    </location>
</feature>
<dbReference type="EC" id="4.6.1.1" evidence="4"/>
<evidence type="ECO:0000256" key="2">
    <source>
        <dbReference type="ARBA" id="ARBA00001946"/>
    </source>
</evidence>
<evidence type="ECO:0000256" key="11">
    <source>
        <dbReference type="ARBA" id="ARBA00022989"/>
    </source>
</evidence>
<keyword evidence="13" id="KW-0472">Membrane</keyword>
<evidence type="ECO:0000256" key="14">
    <source>
        <dbReference type="ARBA" id="ARBA00023180"/>
    </source>
</evidence>
<keyword evidence="9" id="KW-0067">ATP-binding</keyword>
<protein>
    <recommendedName>
        <fullName evidence="4">adenylate cyclase</fullName>
        <ecNumber evidence="4">4.6.1.1</ecNumber>
    </recommendedName>
</protein>
<dbReference type="Pfam" id="PF00211">
    <property type="entry name" value="Guanylate_cyc"/>
    <property type="match status" value="1"/>
</dbReference>
<dbReference type="GO" id="GO:0007189">
    <property type="term" value="P:adenylate cyclase-activating G protein-coupled receptor signaling pathway"/>
    <property type="evidence" value="ECO:0007669"/>
    <property type="project" value="TreeGrafter"/>
</dbReference>
<dbReference type="PROSITE" id="PS00452">
    <property type="entry name" value="GUANYLATE_CYCLASE_1"/>
    <property type="match status" value="1"/>
</dbReference>
<dbReference type="GO" id="GO:0006171">
    <property type="term" value="P:cAMP biosynthetic process"/>
    <property type="evidence" value="ECO:0007669"/>
    <property type="project" value="UniProtKB-KW"/>
</dbReference>
<dbReference type="InterPro" id="IPR018297">
    <property type="entry name" value="A/G_cyclase_CS"/>
</dbReference>
<keyword evidence="5" id="KW-0812">Transmembrane</keyword>
<evidence type="ECO:0000256" key="15">
    <source>
        <dbReference type="ARBA" id="ARBA00023239"/>
    </source>
</evidence>
<comment type="cofactor">
    <cofactor evidence="2">
        <name>Mg(2+)</name>
        <dbReference type="ChEBI" id="CHEBI:18420"/>
    </cofactor>
</comment>
<evidence type="ECO:0000256" key="3">
    <source>
        <dbReference type="ARBA" id="ARBA00004141"/>
    </source>
</evidence>
<gene>
    <name evidence="18" type="ORF">CUNI_LOCUS7592</name>
</gene>
<keyword evidence="11" id="KW-1133">Transmembrane helix</keyword>
<evidence type="ECO:0000256" key="5">
    <source>
        <dbReference type="ARBA" id="ARBA00022692"/>
    </source>
</evidence>
<dbReference type="FunFam" id="3.30.70.1230:FF:000001">
    <property type="entry name" value="Adenylate cyclase"/>
    <property type="match status" value="1"/>
</dbReference>
<evidence type="ECO:0000313" key="18">
    <source>
        <dbReference type="EMBL" id="CAG5122034.1"/>
    </source>
</evidence>
<comment type="caution">
    <text evidence="18">The sequence shown here is derived from an EMBL/GenBank/DDBJ whole genome shotgun (WGS) entry which is preliminary data.</text>
</comment>
<evidence type="ECO:0000256" key="8">
    <source>
        <dbReference type="ARBA" id="ARBA00022741"/>
    </source>
</evidence>
<keyword evidence="10" id="KW-0460">Magnesium</keyword>
<evidence type="ECO:0000256" key="12">
    <source>
        <dbReference type="ARBA" id="ARBA00022998"/>
    </source>
</evidence>
<evidence type="ECO:0000259" key="17">
    <source>
        <dbReference type="PROSITE" id="PS50125"/>
    </source>
</evidence>
<dbReference type="SUPFAM" id="SSF55073">
    <property type="entry name" value="Nucleotide cyclase"/>
    <property type="match status" value="1"/>
</dbReference>
<keyword evidence="12" id="KW-0115">cAMP biosynthesis</keyword>
<dbReference type="GO" id="GO:0004016">
    <property type="term" value="F:adenylate cyclase activity"/>
    <property type="evidence" value="ECO:0007669"/>
    <property type="project" value="UniProtKB-EC"/>
</dbReference>
<keyword evidence="15 16" id="KW-0456">Lyase</keyword>